<dbReference type="Proteomes" id="UP000793456">
    <property type="component" value="Chromosome XVIII"/>
</dbReference>
<proteinExistence type="predicted"/>
<accession>A0ACD3QKS2</accession>
<evidence type="ECO:0000313" key="2">
    <source>
        <dbReference type="Proteomes" id="UP000793456"/>
    </source>
</evidence>
<comment type="caution">
    <text evidence="1">The sequence shown here is derived from an EMBL/GenBank/DDBJ whole genome shotgun (WGS) entry which is preliminary data.</text>
</comment>
<protein>
    <submittedName>
        <fullName evidence="1">Uncharacterized protein</fullName>
    </submittedName>
</protein>
<sequence>MTAPLGLTVCQVMVSVPVQQDITCLGGGVEGILPCPPGTYSPQFGLSQVEQCLICPAGHYCEKERLTKVSGKCKAGWFCVSAAWNSQPFDLDNYTNANCLCPATSTGGRCQVWLCRWVPAPPGFTVSEELLRPDQQMEKQAASVHLGHTVGSAAPEPCPSGTFQSREKQSSCNSCEAGTVLPNQYPCPIGSFNQRPLTHSLAGCVPCAAGQYCPSVGLAEPAGPCQAGYWCREGASSPSPVDGLSGSLCPPGQYCPSGTTAPVPCPEGSWSNSSGLGMQDDCKPCLGGFYCDSAGLTKPSGPCSRGYYCVEGATTSTPTDGITGGPCPEGSYCPKGAVRPVPCDPGTYVAVTHATQCEPCLPGWYCVSGSLYLCPAGFYCPEGTGFDLRGCPEGTYGPDPGYWSVSQCRQCDGGHYCSSRNGTAITGPCQGGYYCSHGNKSPQPFSQAAGEGGPCPAGHYCPEATVHPLPCPPGTFSNLTKLVSQEDCQPCLPGYYCDAVGLSAPSGKCWKGFFCLEGANRPDPPLRDSRGGPCPKGSFCASPGKSVASGQCGAGYYCLSGARSPTPDDGGMTGDRCPEEGSLSLLIPVQLAPTVQVEKTAVSRLYPAHLETCAHLDLKNWYPAFQGATRIYLDR</sequence>
<organism evidence="1 2">
    <name type="scientific">Larimichthys crocea</name>
    <name type="common">Large yellow croaker</name>
    <name type="synonym">Pseudosciaena crocea</name>
    <dbReference type="NCBI Taxonomy" id="215358"/>
    <lineage>
        <taxon>Eukaryota</taxon>
        <taxon>Metazoa</taxon>
        <taxon>Chordata</taxon>
        <taxon>Craniata</taxon>
        <taxon>Vertebrata</taxon>
        <taxon>Euteleostomi</taxon>
        <taxon>Actinopterygii</taxon>
        <taxon>Neopterygii</taxon>
        <taxon>Teleostei</taxon>
        <taxon>Neoteleostei</taxon>
        <taxon>Acanthomorphata</taxon>
        <taxon>Eupercaria</taxon>
        <taxon>Sciaenidae</taxon>
        <taxon>Larimichthys</taxon>
    </lineage>
</organism>
<gene>
    <name evidence="1" type="ORF">E3U43_011414</name>
</gene>
<name>A0ACD3QKS2_LARCR</name>
<keyword evidence="2" id="KW-1185">Reference proteome</keyword>
<evidence type="ECO:0000313" key="1">
    <source>
        <dbReference type="EMBL" id="TMS07321.1"/>
    </source>
</evidence>
<reference evidence="1" key="1">
    <citation type="submission" date="2018-11" db="EMBL/GenBank/DDBJ databases">
        <title>The sequence and de novo assembly of Larimichthys crocea genome using PacBio and Hi-C technologies.</title>
        <authorList>
            <person name="Xu P."/>
            <person name="Chen B."/>
            <person name="Zhou Z."/>
            <person name="Ke Q."/>
            <person name="Wu Y."/>
            <person name="Bai H."/>
            <person name="Pu F."/>
        </authorList>
    </citation>
    <scope>NUCLEOTIDE SEQUENCE</scope>
    <source>
        <tissue evidence="1">Muscle</tissue>
    </source>
</reference>
<dbReference type="EMBL" id="CM011691">
    <property type="protein sequence ID" value="TMS07321.1"/>
    <property type="molecule type" value="Genomic_DNA"/>
</dbReference>